<name>A0A517N103_9BACT</name>
<dbReference type="EMBL" id="CP036263">
    <property type="protein sequence ID" value="QDT00822.1"/>
    <property type="molecule type" value="Genomic_DNA"/>
</dbReference>
<dbReference type="Pfam" id="PF07963">
    <property type="entry name" value="N_methyl"/>
    <property type="match status" value="1"/>
</dbReference>
<evidence type="ECO:0000256" key="1">
    <source>
        <dbReference type="SAM" id="Phobius"/>
    </source>
</evidence>
<dbReference type="InterPro" id="IPR012902">
    <property type="entry name" value="N_methyl_site"/>
</dbReference>
<dbReference type="NCBIfam" id="TIGR04294">
    <property type="entry name" value="pre_pil_HX9DG"/>
    <property type="match status" value="1"/>
</dbReference>
<accession>A0A517N103</accession>
<dbReference type="Gene3D" id="3.30.700.10">
    <property type="entry name" value="Glycoprotein, Type 4 Pilin"/>
    <property type="match status" value="1"/>
</dbReference>
<dbReference type="InterPro" id="IPR011453">
    <property type="entry name" value="DUF1559"/>
</dbReference>
<dbReference type="PROSITE" id="PS00409">
    <property type="entry name" value="PROKAR_NTER_METHYL"/>
    <property type="match status" value="1"/>
</dbReference>
<gene>
    <name evidence="3" type="ORF">HG15A2_41640</name>
</gene>
<feature type="domain" description="DUF1559" evidence="2">
    <location>
        <begin position="96"/>
        <end position="362"/>
    </location>
</feature>
<dbReference type="SUPFAM" id="SSF54523">
    <property type="entry name" value="Pili subunits"/>
    <property type="match status" value="1"/>
</dbReference>
<keyword evidence="1" id="KW-0812">Transmembrane</keyword>
<protein>
    <recommendedName>
        <fullName evidence="2">DUF1559 domain-containing protein</fullName>
    </recommendedName>
</protein>
<dbReference type="NCBIfam" id="TIGR02532">
    <property type="entry name" value="IV_pilin_GFxxxE"/>
    <property type="match status" value="1"/>
</dbReference>
<dbReference type="KEGG" id="amob:HG15A2_41640"/>
<reference evidence="3 4" key="1">
    <citation type="submission" date="2019-02" db="EMBL/GenBank/DDBJ databases">
        <title>Deep-cultivation of Planctomycetes and their phenomic and genomic characterization uncovers novel biology.</title>
        <authorList>
            <person name="Wiegand S."/>
            <person name="Jogler M."/>
            <person name="Boedeker C."/>
            <person name="Pinto D."/>
            <person name="Vollmers J."/>
            <person name="Rivas-Marin E."/>
            <person name="Kohn T."/>
            <person name="Peeters S.H."/>
            <person name="Heuer A."/>
            <person name="Rast P."/>
            <person name="Oberbeckmann S."/>
            <person name="Bunk B."/>
            <person name="Jeske O."/>
            <person name="Meyerdierks A."/>
            <person name="Storesund J.E."/>
            <person name="Kallscheuer N."/>
            <person name="Luecker S."/>
            <person name="Lage O.M."/>
            <person name="Pohl T."/>
            <person name="Merkel B.J."/>
            <person name="Hornburger P."/>
            <person name="Mueller R.-W."/>
            <person name="Bruemmer F."/>
            <person name="Labrenz M."/>
            <person name="Spormann A.M."/>
            <person name="Op den Camp H."/>
            <person name="Overmann J."/>
            <person name="Amann R."/>
            <person name="Jetten M.S.M."/>
            <person name="Mascher T."/>
            <person name="Medema M.H."/>
            <person name="Devos D.P."/>
            <person name="Kaster A.-K."/>
            <person name="Ovreas L."/>
            <person name="Rohde M."/>
            <person name="Galperin M.Y."/>
            <person name="Jogler C."/>
        </authorList>
    </citation>
    <scope>NUCLEOTIDE SEQUENCE [LARGE SCALE GENOMIC DNA]</scope>
    <source>
        <strain evidence="3 4">HG15A2</strain>
    </source>
</reference>
<dbReference type="InterPro" id="IPR045584">
    <property type="entry name" value="Pilin-like"/>
</dbReference>
<dbReference type="PANTHER" id="PTHR30093">
    <property type="entry name" value="GENERAL SECRETION PATHWAY PROTEIN G"/>
    <property type="match status" value="1"/>
</dbReference>
<keyword evidence="1" id="KW-0472">Membrane</keyword>
<proteinExistence type="predicted"/>
<keyword evidence="4" id="KW-1185">Reference proteome</keyword>
<organism evidence="3 4">
    <name type="scientific">Adhaeretor mobilis</name>
    <dbReference type="NCBI Taxonomy" id="1930276"/>
    <lineage>
        <taxon>Bacteria</taxon>
        <taxon>Pseudomonadati</taxon>
        <taxon>Planctomycetota</taxon>
        <taxon>Planctomycetia</taxon>
        <taxon>Pirellulales</taxon>
        <taxon>Lacipirellulaceae</taxon>
        <taxon>Adhaeretor</taxon>
    </lineage>
</organism>
<sequence length="381" mass="42816">MRVSDVHLFRNFNSQDQSLLIPNCLSNRFDTTGHYFSHVIILGLQTSFEDSKGFDMTLNRPKQHFDRANQGFTLVELLVVIAIIGVLVGLLLPAVQAAREASRRAACVNQMRQVGLACLLYEEQRGEFPPAYTEKEAINGRQIRWEHSLMTFVLPFVEQGNMAERIYLKLDWDEKVQPNPDGSTNWEHVQTPMPVMKCPSVGERLVENTTDYLVSVNINKSPPFAHALLMDLGVTDDVETKWASILHPYARGFKQIDRVDDFDPTKMRYVTDGLSNSFMLFEDAGRPLIYKNGVDTGNAPNTQGISWADRSNFMSVGGSRACGETALMNCTNEEEIYSFHTSGANFCYGDGSVHFIQEDLDPVVFAALHSRAGEEIVTDYP</sequence>
<evidence type="ECO:0000313" key="3">
    <source>
        <dbReference type="EMBL" id="QDT00822.1"/>
    </source>
</evidence>
<evidence type="ECO:0000313" key="4">
    <source>
        <dbReference type="Proteomes" id="UP000319852"/>
    </source>
</evidence>
<evidence type="ECO:0000259" key="2">
    <source>
        <dbReference type="Pfam" id="PF07596"/>
    </source>
</evidence>
<dbReference type="AlphaFoldDB" id="A0A517N103"/>
<dbReference type="InterPro" id="IPR027558">
    <property type="entry name" value="Pre_pil_HX9DG_C"/>
</dbReference>
<dbReference type="Proteomes" id="UP000319852">
    <property type="component" value="Chromosome"/>
</dbReference>
<dbReference type="PANTHER" id="PTHR30093:SF2">
    <property type="entry name" value="TYPE II SECRETION SYSTEM PROTEIN H"/>
    <property type="match status" value="1"/>
</dbReference>
<feature type="transmembrane region" description="Helical" evidence="1">
    <location>
        <begin position="72"/>
        <end position="95"/>
    </location>
</feature>
<dbReference type="Pfam" id="PF07596">
    <property type="entry name" value="SBP_bac_10"/>
    <property type="match status" value="1"/>
</dbReference>
<keyword evidence="1" id="KW-1133">Transmembrane helix</keyword>